<feature type="transmembrane region" description="Helical" evidence="10">
    <location>
        <begin position="112"/>
        <end position="137"/>
    </location>
</feature>
<evidence type="ECO:0000256" key="8">
    <source>
        <dbReference type="ARBA" id="ARBA00023209"/>
    </source>
</evidence>
<dbReference type="NCBIfam" id="TIGR00023">
    <property type="entry name" value="glycerol-3-phosphate 1-O-acyltransferase PlsY"/>
    <property type="match status" value="1"/>
</dbReference>
<evidence type="ECO:0000256" key="5">
    <source>
        <dbReference type="ARBA" id="ARBA00022989"/>
    </source>
</evidence>
<dbReference type="EC" id="2.3.1.275" evidence="10"/>
<comment type="similarity">
    <text evidence="10">Belongs to the PlsY family.</text>
</comment>
<comment type="subcellular location">
    <subcellularLocation>
        <location evidence="10">Cell membrane</location>
        <topology evidence="10">Multi-pass membrane protein</topology>
    </subcellularLocation>
</comment>
<dbReference type="SMART" id="SM01207">
    <property type="entry name" value="G3P_acyltransf"/>
    <property type="match status" value="1"/>
</dbReference>
<dbReference type="PANTHER" id="PTHR30309:SF0">
    <property type="entry name" value="GLYCEROL-3-PHOSPHATE ACYLTRANSFERASE-RELATED"/>
    <property type="match status" value="1"/>
</dbReference>
<dbReference type="GO" id="GO:0005886">
    <property type="term" value="C:plasma membrane"/>
    <property type="evidence" value="ECO:0007669"/>
    <property type="project" value="UniProtKB-SubCell"/>
</dbReference>
<dbReference type="HAMAP" id="MF_01043">
    <property type="entry name" value="PlsY"/>
    <property type="match status" value="1"/>
</dbReference>
<comment type="catalytic activity">
    <reaction evidence="10">
        <text>an acyl phosphate + sn-glycerol 3-phosphate = a 1-acyl-sn-glycero-3-phosphate + phosphate</text>
        <dbReference type="Rhea" id="RHEA:34075"/>
        <dbReference type="ChEBI" id="CHEBI:43474"/>
        <dbReference type="ChEBI" id="CHEBI:57597"/>
        <dbReference type="ChEBI" id="CHEBI:57970"/>
        <dbReference type="ChEBI" id="CHEBI:59918"/>
        <dbReference type="EC" id="2.3.1.275"/>
    </reaction>
</comment>
<evidence type="ECO:0000256" key="7">
    <source>
        <dbReference type="ARBA" id="ARBA00023136"/>
    </source>
</evidence>
<keyword evidence="8 10" id="KW-0594">Phospholipid biosynthesis</keyword>
<organism evidence="11 12">
    <name type="scientific">Copranaerobaculum intestinale</name>
    <dbReference type="NCBI Taxonomy" id="2692629"/>
    <lineage>
        <taxon>Bacteria</taxon>
        <taxon>Bacillati</taxon>
        <taxon>Bacillota</taxon>
        <taxon>Erysipelotrichia</taxon>
        <taxon>Erysipelotrichales</taxon>
        <taxon>Erysipelotrichaceae</taxon>
        <taxon>Copranaerobaculum</taxon>
    </lineage>
</organism>
<sequence>MFMYFIYAIVIGYLLGSIPFALVIGKVFYHTDVREFGSGNLGGSNAGRVLGKKAAIATITLDVLKVVAAVAISAQFDAAASIWAGLAAAIGHCYPLFAGFRGGKAVATMFGFLLSTAIFTFQSAWYVVIPFLFFLAVLKLSKMVSLSSMVAAVSSTVYILIMQHDPAITAASLLLTLLVIYRHRANIARIRSHTENKITWM</sequence>
<reference evidence="11 12" key="2">
    <citation type="submission" date="2020-01" db="EMBL/GenBank/DDBJ databases">
        <title>Clostridiaceae sp. nov. isolated from the gut of human by culturomics.</title>
        <authorList>
            <person name="Chang Y."/>
        </authorList>
    </citation>
    <scope>NUCLEOTIDE SEQUENCE [LARGE SCALE GENOMIC DNA]</scope>
    <source>
        <strain evidence="11 12">DONG20-135</strain>
    </source>
</reference>
<keyword evidence="2 10" id="KW-0444">Lipid biosynthesis</keyword>
<evidence type="ECO:0000256" key="3">
    <source>
        <dbReference type="ARBA" id="ARBA00022679"/>
    </source>
</evidence>
<dbReference type="GO" id="GO:0043772">
    <property type="term" value="F:acyl-phosphate glycerol-3-phosphate acyltransferase activity"/>
    <property type="evidence" value="ECO:0007669"/>
    <property type="project" value="UniProtKB-UniRule"/>
</dbReference>
<evidence type="ECO:0000313" key="11">
    <source>
        <dbReference type="EMBL" id="MXQ73852.1"/>
    </source>
</evidence>
<evidence type="ECO:0000256" key="9">
    <source>
        <dbReference type="ARBA" id="ARBA00023264"/>
    </source>
</evidence>
<keyword evidence="9 10" id="KW-1208">Phospholipid metabolism</keyword>
<dbReference type="UniPathway" id="UPA00085"/>
<reference evidence="11 12" key="1">
    <citation type="submission" date="2019-12" db="EMBL/GenBank/DDBJ databases">
        <authorList>
            <person name="Yang R."/>
        </authorList>
    </citation>
    <scope>NUCLEOTIDE SEQUENCE [LARGE SCALE GENOMIC DNA]</scope>
    <source>
        <strain evidence="11 12">DONG20-135</strain>
    </source>
</reference>
<keyword evidence="1 10" id="KW-1003">Cell membrane</keyword>
<gene>
    <name evidence="10 11" type="primary">plsY</name>
    <name evidence="11" type="ORF">GSF08_07855</name>
</gene>
<comment type="function">
    <text evidence="10">Catalyzes the transfer of an acyl group from acyl-phosphate (acyl-PO(4)) to glycerol-3-phosphate (G3P) to form lysophosphatidic acid (LPA). This enzyme utilizes acyl-phosphate as fatty acyl donor, but not acyl-CoA or acyl-ACP.</text>
</comment>
<evidence type="ECO:0000313" key="12">
    <source>
        <dbReference type="Proteomes" id="UP000434036"/>
    </source>
</evidence>
<dbReference type="AlphaFoldDB" id="A0A6N8U760"/>
<keyword evidence="4 10" id="KW-0812">Transmembrane</keyword>
<protein>
    <recommendedName>
        <fullName evidence="10">Glycerol-3-phosphate acyltransferase</fullName>
    </recommendedName>
    <alternativeName>
        <fullName evidence="10">Acyl-PO4 G3P acyltransferase</fullName>
    </alternativeName>
    <alternativeName>
        <fullName evidence="10">Acyl-phosphate--glycerol-3-phosphate acyltransferase</fullName>
    </alternativeName>
    <alternativeName>
        <fullName evidence="10">G3P acyltransferase</fullName>
        <shortName evidence="10">GPAT</shortName>
        <ecNumber evidence="10">2.3.1.275</ecNumber>
    </alternativeName>
    <alternativeName>
        <fullName evidence="10">Lysophosphatidic acid synthase</fullName>
        <shortName evidence="10">LPA synthase</shortName>
    </alternativeName>
</protein>
<accession>A0A6N8U760</accession>
<evidence type="ECO:0000256" key="10">
    <source>
        <dbReference type="HAMAP-Rule" id="MF_01043"/>
    </source>
</evidence>
<feature type="transmembrane region" description="Helical" evidence="10">
    <location>
        <begin position="80"/>
        <end position="100"/>
    </location>
</feature>
<comment type="caution">
    <text evidence="11">The sequence shown here is derived from an EMBL/GenBank/DDBJ whole genome shotgun (WGS) entry which is preliminary data.</text>
</comment>
<dbReference type="InterPro" id="IPR003811">
    <property type="entry name" value="G3P_acylTferase_PlsY"/>
</dbReference>
<evidence type="ECO:0000256" key="2">
    <source>
        <dbReference type="ARBA" id="ARBA00022516"/>
    </source>
</evidence>
<comment type="subunit">
    <text evidence="10">Probably interacts with PlsX.</text>
</comment>
<dbReference type="PANTHER" id="PTHR30309">
    <property type="entry name" value="INNER MEMBRANE PROTEIN YGIH"/>
    <property type="match status" value="1"/>
</dbReference>
<keyword evidence="6 10" id="KW-0443">Lipid metabolism</keyword>
<feature type="transmembrane region" description="Helical" evidence="10">
    <location>
        <begin position="6"/>
        <end position="29"/>
    </location>
</feature>
<dbReference type="EMBL" id="WUUQ01000002">
    <property type="protein sequence ID" value="MXQ73852.1"/>
    <property type="molecule type" value="Genomic_DNA"/>
</dbReference>
<dbReference type="Proteomes" id="UP000434036">
    <property type="component" value="Unassembled WGS sequence"/>
</dbReference>
<dbReference type="Pfam" id="PF02660">
    <property type="entry name" value="G3P_acyltransf"/>
    <property type="match status" value="1"/>
</dbReference>
<keyword evidence="11" id="KW-0012">Acyltransferase</keyword>
<dbReference type="GO" id="GO:0008654">
    <property type="term" value="P:phospholipid biosynthetic process"/>
    <property type="evidence" value="ECO:0007669"/>
    <property type="project" value="UniProtKB-UniRule"/>
</dbReference>
<name>A0A6N8U760_9FIRM</name>
<evidence type="ECO:0000256" key="1">
    <source>
        <dbReference type="ARBA" id="ARBA00022475"/>
    </source>
</evidence>
<evidence type="ECO:0000256" key="4">
    <source>
        <dbReference type="ARBA" id="ARBA00022692"/>
    </source>
</evidence>
<evidence type="ECO:0000256" key="6">
    <source>
        <dbReference type="ARBA" id="ARBA00023098"/>
    </source>
</evidence>
<keyword evidence="5 10" id="KW-1133">Transmembrane helix</keyword>
<keyword evidence="12" id="KW-1185">Reference proteome</keyword>
<feature type="transmembrane region" description="Helical" evidence="10">
    <location>
        <begin position="157"/>
        <end position="181"/>
    </location>
</feature>
<comment type="pathway">
    <text evidence="10">Lipid metabolism; phospholipid metabolism.</text>
</comment>
<keyword evidence="3 10" id="KW-0808">Transferase</keyword>
<keyword evidence="7 10" id="KW-0472">Membrane</keyword>
<proteinExistence type="inferred from homology"/>